<gene>
    <name evidence="5" type="ORF">C0Q70_08655</name>
</gene>
<dbReference type="InterPro" id="IPR001007">
    <property type="entry name" value="VWF_dom"/>
</dbReference>
<evidence type="ECO:0000256" key="3">
    <source>
        <dbReference type="ARBA" id="ARBA00022729"/>
    </source>
</evidence>
<comment type="subcellular location">
    <subcellularLocation>
        <location evidence="1">Secreted</location>
    </subcellularLocation>
</comment>
<organism evidence="5 6">
    <name type="scientific">Pomacea canaliculata</name>
    <name type="common">Golden apple snail</name>
    <dbReference type="NCBI Taxonomy" id="400727"/>
    <lineage>
        <taxon>Eukaryota</taxon>
        <taxon>Metazoa</taxon>
        <taxon>Spiralia</taxon>
        <taxon>Lophotrochozoa</taxon>
        <taxon>Mollusca</taxon>
        <taxon>Gastropoda</taxon>
        <taxon>Caenogastropoda</taxon>
        <taxon>Architaenioglossa</taxon>
        <taxon>Ampullarioidea</taxon>
        <taxon>Ampullariidae</taxon>
        <taxon>Pomacea</taxon>
    </lineage>
</organism>
<dbReference type="PROSITE" id="PS50184">
    <property type="entry name" value="VWFC_2"/>
    <property type="match status" value="1"/>
</dbReference>
<dbReference type="Proteomes" id="UP000245119">
    <property type="component" value="Linkage Group LG5"/>
</dbReference>
<comment type="caution">
    <text evidence="5">The sequence shown here is derived from an EMBL/GenBank/DDBJ whole genome shotgun (WGS) entry which is preliminary data.</text>
</comment>
<dbReference type="OrthoDB" id="6101366at2759"/>
<evidence type="ECO:0000313" key="6">
    <source>
        <dbReference type="Proteomes" id="UP000245119"/>
    </source>
</evidence>
<proteinExistence type="predicted"/>
<dbReference type="GO" id="GO:0005576">
    <property type="term" value="C:extracellular region"/>
    <property type="evidence" value="ECO:0007669"/>
    <property type="project" value="UniProtKB-SubCell"/>
</dbReference>
<sequence>MGQCCAEPVCEFNTQVGSITGHGMTSGIGAATGNAVATPNDNCTYDGKMYKQDQTWLVGCDQQCVCEDAVYGYYCCYNRCPQYTNVPSECTRAPAGDGCCETITCPASSLLTPSTTNILSLGSGNGILQPNPLSPTGQLIQVVPTLPPGATVGPNTALTGYQVPPIRYCVYKNKMYRQSERWVDGCDYNCICEDASTGFWRCADMCLKYPPMNQYCQLIADPDSPCCKKPFCQIPGVLGGLVGLGSTPIPVVTTMPSVSFTPTESPKPATCVYKGTQYAQGQQWFDGCDSKCVCYDASSNLYTCSQRCQHNVNAHLSARRCSTYYGIDTSRCTMKPDPSDPACCTIPVCTPITATPPTGPTPVPSVPGGSFVVTNVPGIGYCDYKGTRYSQGQVWQDGCDYKCDCVDASEGQYQCNEM</sequence>
<dbReference type="PANTHER" id="PTHR46698:SF4">
    <property type="entry name" value="CROSSVEINLESS 2"/>
    <property type="match status" value="1"/>
</dbReference>
<protein>
    <recommendedName>
        <fullName evidence="4">VWFC domain-containing protein</fullName>
    </recommendedName>
</protein>
<accession>A0A2T7P7K0</accession>
<keyword evidence="6" id="KW-1185">Reference proteome</keyword>
<evidence type="ECO:0000259" key="4">
    <source>
        <dbReference type="PROSITE" id="PS50184"/>
    </source>
</evidence>
<dbReference type="PANTHER" id="PTHR46698">
    <property type="entry name" value="CROSSVEINLESS 2"/>
    <property type="match status" value="1"/>
</dbReference>
<feature type="domain" description="VWFC" evidence="4">
    <location>
        <begin position="41"/>
        <end position="106"/>
    </location>
</feature>
<evidence type="ECO:0000313" key="5">
    <source>
        <dbReference type="EMBL" id="PVD29404.1"/>
    </source>
</evidence>
<name>A0A2T7P7K0_POMCA</name>
<dbReference type="EMBL" id="PZQS01000005">
    <property type="protein sequence ID" value="PVD29404.1"/>
    <property type="molecule type" value="Genomic_DNA"/>
</dbReference>
<evidence type="ECO:0000256" key="2">
    <source>
        <dbReference type="ARBA" id="ARBA00022525"/>
    </source>
</evidence>
<evidence type="ECO:0000256" key="1">
    <source>
        <dbReference type="ARBA" id="ARBA00004613"/>
    </source>
</evidence>
<dbReference type="InterPro" id="IPR052424">
    <property type="entry name" value="Kielin_Chordin-BMP_Reg"/>
</dbReference>
<reference evidence="5 6" key="1">
    <citation type="submission" date="2018-04" db="EMBL/GenBank/DDBJ databases">
        <title>The genome of golden apple snail Pomacea canaliculata provides insight into stress tolerance and invasive adaptation.</title>
        <authorList>
            <person name="Liu C."/>
            <person name="Liu B."/>
            <person name="Ren Y."/>
            <person name="Zhang Y."/>
            <person name="Wang H."/>
            <person name="Li S."/>
            <person name="Jiang F."/>
            <person name="Yin L."/>
            <person name="Zhang G."/>
            <person name="Qian W."/>
            <person name="Fan W."/>
        </authorList>
    </citation>
    <scope>NUCLEOTIDE SEQUENCE [LARGE SCALE GENOMIC DNA]</scope>
    <source>
        <strain evidence="5">SZHN2017</strain>
        <tissue evidence="5">Muscle</tissue>
    </source>
</reference>
<dbReference type="SMART" id="SM00214">
    <property type="entry name" value="VWC"/>
    <property type="match status" value="3"/>
</dbReference>
<dbReference type="AlphaFoldDB" id="A0A2T7P7K0"/>
<keyword evidence="2" id="KW-0964">Secreted</keyword>
<keyword evidence="3" id="KW-0732">Signal</keyword>